<accession>A0A9W6MNS8</accession>
<dbReference type="AlphaFoldDB" id="A0A9W6MNS8"/>
<gene>
    <name evidence="2" type="ORF">GCM10017621_19000</name>
</gene>
<sequence>MNARSVRPLPILRLIDPVWPPLLLAACCLVLAFAVSPFLWLDGLAILGCGVLVLDTAARYRQYRVLRMALRQANGVTGRARRLFRRARGTWCTRRAALAAAHAEGFGREARALVCRWGYRPWHIFPDGTFTRRSPFLRIAFWRSVFGLEPRGPGHPG</sequence>
<dbReference type="Proteomes" id="UP001143486">
    <property type="component" value="Unassembled WGS sequence"/>
</dbReference>
<dbReference type="PROSITE" id="PS51257">
    <property type="entry name" value="PROKAR_LIPOPROTEIN"/>
    <property type="match status" value="1"/>
</dbReference>
<dbReference type="EMBL" id="BSFE01000004">
    <property type="protein sequence ID" value="GLK52392.1"/>
    <property type="molecule type" value="Genomic_DNA"/>
</dbReference>
<evidence type="ECO:0000256" key="1">
    <source>
        <dbReference type="SAM" id="Phobius"/>
    </source>
</evidence>
<keyword evidence="1" id="KW-0812">Transmembrane</keyword>
<keyword evidence="1" id="KW-1133">Transmembrane helix</keyword>
<proteinExistence type="predicted"/>
<keyword evidence="1" id="KW-0472">Membrane</keyword>
<reference evidence="2" key="1">
    <citation type="journal article" date="2014" name="Int. J. Syst. Evol. Microbiol.">
        <title>Complete genome sequence of Corynebacterium casei LMG S-19264T (=DSM 44701T), isolated from a smear-ripened cheese.</title>
        <authorList>
            <consortium name="US DOE Joint Genome Institute (JGI-PGF)"/>
            <person name="Walter F."/>
            <person name="Albersmeier A."/>
            <person name="Kalinowski J."/>
            <person name="Ruckert C."/>
        </authorList>
    </citation>
    <scope>NUCLEOTIDE SEQUENCE</scope>
    <source>
        <strain evidence="2">VKM B-1513</strain>
    </source>
</reference>
<organism evidence="2 3">
    <name type="scientific">Maricaulis virginensis</name>
    <dbReference type="NCBI Taxonomy" id="144022"/>
    <lineage>
        <taxon>Bacteria</taxon>
        <taxon>Pseudomonadati</taxon>
        <taxon>Pseudomonadota</taxon>
        <taxon>Alphaproteobacteria</taxon>
        <taxon>Maricaulales</taxon>
        <taxon>Maricaulaceae</taxon>
        <taxon>Maricaulis</taxon>
    </lineage>
</organism>
<dbReference type="RefSeq" id="WP_271186760.1">
    <property type="nucleotide sequence ID" value="NZ_BSFE01000004.1"/>
</dbReference>
<protein>
    <submittedName>
        <fullName evidence="2">Uncharacterized protein</fullName>
    </submittedName>
</protein>
<name>A0A9W6MNS8_9PROT</name>
<reference evidence="2" key="2">
    <citation type="submission" date="2023-01" db="EMBL/GenBank/DDBJ databases">
        <authorList>
            <person name="Sun Q."/>
            <person name="Evtushenko L."/>
        </authorList>
    </citation>
    <scope>NUCLEOTIDE SEQUENCE</scope>
    <source>
        <strain evidence="2">VKM B-1513</strain>
    </source>
</reference>
<comment type="caution">
    <text evidence="2">The sequence shown here is derived from an EMBL/GenBank/DDBJ whole genome shotgun (WGS) entry which is preliminary data.</text>
</comment>
<feature type="transmembrane region" description="Helical" evidence="1">
    <location>
        <begin position="39"/>
        <end position="58"/>
    </location>
</feature>
<evidence type="ECO:0000313" key="3">
    <source>
        <dbReference type="Proteomes" id="UP001143486"/>
    </source>
</evidence>
<evidence type="ECO:0000313" key="2">
    <source>
        <dbReference type="EMBL" id="GLK52392.1"/>
    </source>
</evidence>
<feature type="transmembrane region" description="Helical" evidence="1">
    <location>
        <begin position="12"/>
        <end position="33"/>
    </location>
</feature>
<keyword evidence="3" id="KW-1185">Reference proteome</keyword>